<dbReference type="Pfam" id="PF07728">
    <property type="entry name" value="AAA_5"/>
    <property type="match status" value="1"/>
</dbReference>
<name>A0AAE2EGQ8_ENTCL</name>
<dbReference type="CDD" id="cd00009">
    <property type="entry name" value="AAA"/>
    <property type="match status" value="1"/>
</dbReference>
<sequence length="650" mass="74590">MDAVEQDVRFAWADFYQTFASQLLTWRNRREELVAGIHRIAAEIGSMSHLQDKPANGASHPLKDICPFTTMGLFNRSLTVTNRRNIAASLAKLIGVREPVPESFDGIPLLNNQKSWFFGYEKSRKPEDIDTMWEMFSQAISFADTPNADPTDFLFSYDAASNVRNVGWNLTMGLYWLRPWFYPTLDSQSQYYIQKVLNIKIIKKGAKGRCSGHNYQTVALALKKAFTQPNYPVHSFPELSLAAWNIDLHQSNDEVERLTWKAYLLNKIKLLCLKKDSPYFSLRELKEAYLDEIKADYPNNNTVESSISYYLQKLRDDDELEFQSPGNYEYLNFDKGELQSITEETVEENVPAEIPYKPYAISNLIDEGCFLEEDKIQLILQRLQAKKNLILQGPPGTGKTWLARRLAYCLMGEETSKRISAVQFHPTLSYEDFIRGWRPNNEGRLALVDGPFLHAIDRAVNDPTTKYVVIIEEINRGNPAQIFGETLTLMEADKRTPNEALELSYRSDMDEKTYIPENLYIIGTMNIADRSLALLDLALRRRFAFIDLKPEFNDAWKKWVNQRFNVSLETLALIESQLTALNEKLSRDAALGPQFCIGHSYFTPPTGLKIDDGMAWYEQVVETEICPLLAEYWFDAPEKVLDARKGLLSV</sequence>
<dbReference type="InterPro" id="IPR027417">
    <property type="entry name" value="P-loop_NTPase"/>
</dbReference>
<dbReference type="InterPro" id="IPR036388">
    <property type="entry name" value="WH-like_DNA-bd_sf"/>
</dbReference>
<dbReference type="EMBL" id="JZYG01000002">
    <property type="protein sequence ID" value="KJM41141.1"/>
    <property type="molecule type" value="Genomic_DNA"/>
</dbReference>
<dbReference type="AlphaFoldDB" id="A0AAE2EGQ8"/>
<dbReference type="RefSeq" id="WP_045292235.1">
    <property type="nucleotide sequence ID" value="NZ_JZYG01000002.1"/>
</dbReference>
<evidence type="ECO:0000313" key="2">
    <source>
        <dbReference type="EMBL" id="KJM41141.1"/>
    </source>
</evidence>
<dbReference type="InterPro" id="IPR052934">
    <property type="entry name" value="Methyl-DNA_Rec/Restrict_Enz"/>
</dbReference>
<feature type="domain" description="AAA+ ATPase" evidence="1">
    <location>
        <begin position="385"/>
        <end position="549"/>
    </location>
</feature>
<protein>
    <submittedName>
        <fullName evidence="2">ATPase AAA</fullName>
    </submittedName>
</protein>
<dbReference type="InterPro" id="IPR003593">
    <property type="entry name" value="AAA+_ATPase"/>
</dbReference>
<dbReference type="GO" id="GO:0016887">
    <property type="term" value="F:ATP hydrolysis activity"/>
    <property type="evidence" value="ECO:0007669"/>
    <property type="project" value="InterPro"/>
</dbReference>
<dbReference type="SMART" id="SM00382">
    <property type="entry name" value="AAA"/>
    <property type="match status" value="1"/>
</dbReference>
<dbReference type="Pfam" id="PF17726">
    <property type="entry name" value="DpnI_C"/>
    <property type="match status" value="1"/>
</dbReference>
<comment type="caution">
    <text evidence="2">The sequence shown here is derived from an EMBL/GenBank/DDBJ whole genome shotgun (WGS) entry which is preliminary data.</text>
</comment>
<organism evidence="2 3">
    <name type="scientific">Enterobacter cloacae subsp. cloacae</name>
    <dbReference type="NCBI Taxonomy" id="336306"/>
    <lineage>
        <taxon>Bacteria</taxon>
        <taxon>Pseudomonadati</taxon>
        <taxon>Pseudomonadota</taxon>
        <taxon>Gammaproteobacteria</taxon>
        <taxon>Enterobacterales</taxon>
        <taxon>Enterobacteriaceae</taxon>
        <taxon>Enterobacter</taxon>
        <taxon>Enterobacter cloacae complex</taxon>
    </lineage>
</organism>
<gene>
    <name evidence="2" type="ORF">SS44_01045</name>
</gene>
<proteinExistence type="predicted"/>
<dbReference type="PANTHER" id="PTHR37291:SF1">
    <property type="entry name" value="TYPE IV METHYL-DIRECTED RESTRICTION ENZYME ECOKMCRB SUBUNIT"/>
    <property type="match status" value="1"/>
</dbReference>
<dbReference type="Gene3D" id="3.40.50.300">
    <property type="entry name" value="P-loop containing nucleotide triphosphate hydrolases"/>
    <property type="match status" value="1"/>
</dbReference>
<accession>A0AAE2EGQ8</accession>
<evidence type="ECO:0000313" key="3">
    <source>
        <dbReference type="Proteomes" id="UP000033344"/>
    </source>
</evidence>
<dbReference type="PANTHER" id="PTHR37291">
    <property type="entry name" value="5-METHYLCYTOSINE-SPECIFIC RESTRICTION ENZYME B"/>
    <property type="match status" value="1"/>
</dbReference>
<dbReference type="GO" id="GO:0005524">
    <property type="term" value="F:ATP binding"/>
    <property type="evidence" value="ECO:0007669"/>
    <property type="project" value="InterPro"/>
</dbReference>
<dbReference type="Proteomes" id="UP000033344">
    <property type="component" value="Unassembled WGS sequence"/>
</dbReference>
<reference evidence="2 3" key="1">
    <citation type="submission" date="2015-03" db="EMBL/GenBank/DDBJ databases">
        <authorList>
            <person name="McCorrison J."/>
            <person name="Sanka R."/>
            <person name="Adams M."/>
            <person name="Brinkac L."/>
            <person name="Nierman W."/>
            <person name="Sutton G."/>
            <person name="Nelson K."/>
            <person name="Kiedrowski L."/>
            <person name="Guerrero D."/>
            <person name="Bonomo R."/>
        </authorList>
    </citation>
    <scope>NUCLEOTIDE SEQUENCE [LARGE SCALE GENOMIC DNA]</scope>
    <source>
        <strain evidence="2 3">42324</strain>
    </source>
</reference>
<dbReference type="Gene3D" id="1.10.10.10">
    <property type="entry name" value="Winged helix-like DNA-binding domain superfamily/Winged helix DNA-binding domain"/>
    <property type="match status" value="1"/>
</dbReference>
<dbReference type="InterPro" id="IPR011704">
    <property type="entry name" value="ATPase_dyneun-rel_AAA"/>
</dbReference>
<dbReference type="SUPFAM" id="SSF52540">
    <property type="entry name" value="P-loop containing nucleoside triphosphate hydrolases"/>
    <property type="match status" value="2"/>
</dbReference>
<dbReference type="InterPro" id="IPR041368">
    <property type="entry name" value="DRP_C"/>
</dbReference>
<evidence type="ECO:0000259" key="1">
    <source>
        <dbReference type="SMART" id="SM00382"/>
    </source>
</evidence>